<dbReference type="GO" id="GO:0005319">
    <property type="term" value="F:lipid transporter activity"/>
    <property type="evidence" value="ECO:0007669"/>
    <property type="project" value="InterPro"/>
</dbReference>
<reference evidence="5 6" key="1">
    <citation type="submission" date="2017-03" db="EMBL/GenBank/DDBJ databases">
        <title>Genome Survey of Euroglyphus maynei.</title>
        <authorList>
            <person name="Arlian L.G."/>
            <person name="Morgan M.S."/>
            <person name="Rider S.D."/>
        </authorList>
    </citation>
    <scope>NUCLEOTIDE SEQUENCE [LARGE SCALE GENOMIC DNA]</scope>
    <source>
        <strain evidence="5">Arlian Lab</strain>
        <tissue evidence="5">Whole body</tissue>
    </source>
</reference>
<dbReference type="OrthoDB" id="160294at2759"/>
<accession>A0A1Y3ASU9</accession>
<dbReference type="PROSITE" id="PS51211">
    <property type="entry name" value="VITELLOGENIN"/>
    <property type="match status" value="1"/>
</dbReference>
<dbReference type="InterPro" id="IPR015816">
    <property type="entry name" value="Vitellinogen_b-sht_N"/>
</dbReference>
<feature type="non-terminal residue" evidence="5">
    <location>
        <position position="1"/>
    </location>
</feature>
<comment type="caution">
    <text evidence="5">The sequence shown here is derived from an EMBL/GenBank/DDBJ whole genome shotgun (WGS) entry which is preliminary data.</text>
</comment>
<dbReference type="AlphaFoldDB" id="A0A1Y3ASU9"/>
<dbReference type="SUPFAM" id="SSF56968">
    <property type="entry name" value="Lipovitellin-phosvitin complex, beta-sheet shell regions"/>
    <property type="match status" value="1"/>
</dbReference>
<dbReference type="InterPro" id="IPR015819">
    <property type="entry name" value="Lipid_transp_b-sht_shell"/>
</dbReference>
<evidence type="ECO:0000256" key="1">
    <source>
        <dbReference type="ARBA" id="ARBA00022729"/>
    </source>
</evidence>
<keyword evidence="6" id="KW-1185">Reference proteome</keyword>
<dbReference type="InterPro" id="IPR001747">
    <property type="entry name" value="Vitellogenin_N"/>
</dbReference>
<proteinExistence type="predicted"/>
<keyword evidence="1" id="KW-0732">Signal</keyword>
<dbReference type="InterPro" id="IPR050733">
    <property type="entry name" value="Vitellogenin/Apolipophorin"/>
</dbReference>
<dbReference type="PANTHER" id="PTHR23345">
    <property type="entry name" value="VITELLOGENIN-RELATED"/>
    <property type="match status" value="1"/>
</dbReference>
<comment type="caution">
    <text evidence="3">Lacks conserved residue(s) required for the propagation of feature annotation.</text>
</comment>
<feature type="domain" description="Vitellogenin" evidence="4">
    <location>
        <begin position="9"/>
        <end position="323"/>
    </location>
</feature>
<name>A0A1Y3ASU9_EURMA</name>
<sequence>WSSISSIRLEPGKSYIYSYSGRLISGIAQFDSDAALLEIKSDIVLQAEQQGSHIAMQMTNIRIGKHNGPVSEKLFGNVVVDHQPQKEYEEQLSKPIRFYWDNGQIKAFEADGNEQEWSINIKKSILSLFNVNLAPKRVVTGQQSVQRINNIFGNQQQQQQYRTNDENLVVYPVYEDGTNGVCETLYQVISAKDKWVTSSDEQNEESTKVFNVTKTRNYDNCLTRPSFEKTNTDYRGAPVICHEGKSYPLLDGYYPSLSEEHQFGGCQQQHKDQTSQDGSAVSLYNYVKYNISSAKQTTRIDSVYGQGKTVYETKGKQLVIISE</sequence>
<gene>
    <name evidence="5" type="ORF">BLA29_007100</name>
</gene>
<evidence type="ECO:0000256" key="3">
    <source>
        <dbReference type="PROSITE-ProRule" id="PRU00557"/>
    </source>
</evidence>
<dbReference type="EMBL" id="MUJZ01064303">
    <property type="protein sequence ID" value="OTF70723.1"/>
    <property type="molecule type" value="Genomic_DNA"/>
</dbReference>
<dbReference type="Gene3D" id="2.30.230.10">
    <property type="entry name" value="Lipovitellin, beta-sheet shell regions, chain A"/>
    <property type="match status" value="1"/>
</dbReference>
<evidence type="ECO:0000259" key="4">
    <source>
        <dbReference type="PROSITE" id="PS51211"/>
    </source>
</evidence>
<organism evidence="5 6">
    <name type="scientific">Euroglyphus maynei</name>
    <name type="common">Mayne's house dust mite</name>
    <dbReference type="NCBI Taxonomy" id="6958"/>
    <lineage>
        <taxon>Eukaryota</taxon>
        <taxon>Metazoa</taxon>
        <taxon>Ecdysozoa</taxon>
        <taxon>Arthropoda</taxon>
        <taxon>Chelicerata</taxon>
        <taxon>Arachnida</taxon>
        <taxon>Acari</taxon>
        <taxon>Acariformes</taxon>
        <taxon>Sarcoptiformes</taxon>
        <taxon>Astigmata</taxon>
        <taxon>Psoroptidia</taxon>
        <taxon>Analgoidea</taxon>
        <taxon>Pyroglyphidae</taxon>
        <taxon>Pyroglyphinae</taxon>
        <taxon>Euroglyphus</taxon>
    </lineage>
</organism>
<evidence type="ECO:0000313" key="5">
    <source>
        <dbReference type="EMBL" id="OTF70723.1"/>
    </source>
</evidence>
<keyword evidence="2" id="KW-0758">Storage protein</keyword>
<dbReference type="Proteomes" id="UP000194236">
    <property type="component" value="Unassembled WGS sequence"/>
</dbReference>
<feature type="non-terminal residue" evidence="5">
    <location>
        <position position="323"/>
    </location>
</feature>
<dbReference type="Pfam" id="PF01347">
    <property type="entry name" value="Vitellogenin_N"/>
    <property type="match status" value="1"/>
</dbReference>
<evidence type="ECO:0000256" key="2">
    <source>
        <dbReference type="ARBA" id="ARBA00022761"/>
    </source>
</evidence>
<dbReference type="PANTHER" id="PTHR23345:SF15">
    <property type="entry name" value="VITELLOGENIN 1-RELATED"/>
    <property type="match status" value="1"/>
</dbReference>
<evidence type="ECO:0000313" key="6">
    <source>
        <dbReference type="Proteomes" id="UP000194236"/>
    </source>
</evidence>
<protein>
    <recommendedName>
        <fullName evidence="4">Vitellogenin domain-containing protein</fullName>
    </recommendedName>
</protein>